<evidence type="ECO:0000313" key="2">
    <source>
        <dbReference type="Proteomes" id="UP000182977"/>
    </source>
</evidence>
<dbReference type="EMBL" id="LT629791">
    <property type="protein sequence ID" value="SDU76579.1"/>
    <property type="molecule type" value="Genomic_DNA"/>
</dbReference>
<accession>A0A1H2L6J3</accession>
<gene>
    <name evidence="1" type="ORF">SAMN04488563_5248</name>
</gene>
<dbReference type="Proteomes" id="UP000182977">
    <property type="component" value="Chromosome I"/>
</dbReference>
<protein>
    <submittedName>
        <fullName evidence="1">Uncharacterized protein</fullName>
    </submittedName>
</protein>
<name>A0A1H2L6J3_9ACTN</name>
<proteinExistence type="predicted"/>
<dbReference type="AlphaFoldDB" id="A0A1H2L6J3"/>
<evidence type="ECO:0000313" key="1">
    <source>
        <dbReference type="EMBL" id="SDU76579.1"/>
    </source>
</evidence>
<keyword evidence="2" id="KW-1185">Reference proteome</keyword>
<organism evidence="1 2">
    <name type="scientific">Jiangella alkaliphila</name>
    <dbReference type="NCBI Taxonomy" id="419479"/>
    <lineage>
        <taxon>Bacteria</taxon>
        <taxon>Bacillati</taxon>
        <taxon>Actinomycetota</taxon>
        <taxon>Actinomycetes</taxon>
        <taxon>Jiangellales</taxon>
        <taxon>Jiangellaceae</taxon>
        <taxon>Jiangella</taxon>
    </lineage>
</organism>
<sequence length="64" mass="7339">MEDTLTRSEFEELVAMYRRQGVEVDVRWEHGGTNPMLVFRSATDEERIAIEAAAMRVVPRADEA</sequence>
<reference evidence="2" key="1">
    <citation type="submission" date="2016-10" db="EMBL/GenBank/DDBJ databases">
        <authorList>
            <person name="Varghese N."/>
            <person name="Submissions S."/>
        </authorList>
    </citation>
    <scope>NUCLEOTIDE SEQUENCE [LARGE SCALE GENOMIC DNA]</scope>
    <source>
        <strain evidence="2">DSM 45079</strain>
    </source>
</reference>
<dbReference type="RefSeq" id="WP_046767529.1">
    <property type="nucleotide sequence ID" value="NZ_KQ061222.1"/>
</dbReference>